<organism evidence="9 10">
    <name type="scientific">Aromatoleum diolicum</name>
    <dbReference type="NCBI Taxonomy" id="75796"/>
    <lineage>
        <taxon>Bacteria</taxon>
        <taxon>Pseudomonadati</taxon>
        <taxon>Pseudomonadota</taxon>
        <taxon>Betaproteobacteria</taxon>
        <taxon>Rhodocyclales</taxon>
        <taxon>Rhodocyclaceae</taxon>
        <taxon>Aromatoleum</taxon>
    </lineage>
</organism>
<dbReference type="InterPro" id="IPR001789">
    <property type="entry name" value="Sig_transdc_resp-reg_receiver"/>
</dbReference>
<dbReference type="SUPFAM" id="SSF47384">
    <property type="entry name" value="Homodimeric domain of signal transducing histidine kinase"/>
    <property type="match status" value="1"/>
</dbReference>
<keyword evidence="10" id="KW-1185">Reference proteome</keyword>
<dbReference type="CDD" id="cd17546">
    <property type="entry name" value="REC_hyHK_CKI1_RcsC-like"/>
    <property type="match status" value="1"/>
</dbReference>
<dbReference type="InterPro" id="IPR013655">
    <property type="entry name" value="PAS_fold_3"/>
</dbReference>
<dbReference type="CDD" id="cd00156">
    <property type="entry name" value="REC"/>
    <property type="match status" value="1"/>
</dbReference>
<accession>A0ABX1QAB9</accession>
<dbReference type="InterPro" id="IPR003661">
    <property type="entry name" value="HisK_dim/P_dom"/>
</dbReference>
<dbReference type="SMART" id="SM00387">
    <property type="entry name" value="HATPase_c"/>
    <property type="match status" value="1"/>
</dbReference>
<protein>
    <recommendedName>
        <fullName evidence="2">histidine kinase</fullName>
        <ecNumber evidence="2">2.7.13.3</ecNumber>
    </recommendedName>
</protein>
<feature type="domain" description="Response regulatory" evidence="7">
    <location>
        <begin position="600"/>
        <end position="725"/>
    </location>
</feature>
<evidence type="ECO:0000259" key="6">
    <source>
        <dbReference type="PROSITE" id="PS50109"/>
    </source>
</evidence>
<dbReference type="Pfam" id="PF02518">
    <property type="entry name" value="HATPase_c"/>
    <property type="match status" value="1"/>
</dbReference>
<proteinExistence type="predicted"/>
<dbReference type="InterPro" id="IPR036890">
    <property type="entry name" value="HATPase_C_sf"/>
</dbReference>
<dbReference type="EMBL" id="WTVQ01000012">
    <property type="protein sequence ID" value="NMG74938.1"/>
    <property type="molecule type" value="Genomic_DNA"/>
</dbReference>
<dbReference type="PRINTS" id="PR00344">
    <property type="entry name" value="BCTRLSENSOR"/>
</dbReference>
<dbReference type="InterPro" id="IPR000014">
    <property type="entry name" value="PAS"/>
</dbReference>
<dbReference type="InterPro" id="IPR005467">
    <property type="entry name" value="His_kinase_dom"/>
</dbReference>
<evidence type="ECO:0000256" key="5">
    <source>
        <dbReference type="PROSITE-ProRule" id="PRU00169"/>
    </source>
</evidence>
<reference evidence="9 10" key="1">
    <citation type="submission" date="2019-12" db="EMBL/GenBank/DDBJ databases">
        <title>Comparative genomics gives insights into the taxonomy of the Azoarcus-Aromatoleum group and reveals separate origins of nif in the plant-associated Azoarcus and non-plant-associated Aromatoleum sub-groups.</title>
        <authorList>
            <person name="Lafos M."/>
            <person name="Maluk M."/>
            <person name="Batista M."/>
            <person name="Junghare M."/>
            <person name="Carmona M."/>
            <person name="Faoro H."/>
            <person name="Cruz L.M."/>
            <person name="Battistoni F."/>
            <person name="De Souza E."/>
            <person name="Pedrosa F."/>
            <person name="Chen W.-M."/>
            <person name="Poole P.S."/>
            <person name="Dixon R.A."/>
            <person name="James E.K."/>
        </authorList>
    </citation>
    <scope>NUCLEOTIDE SEQUENCE [LARGE SCALE GENOMIC DNA]</scope>
    <source>
        <strain evidence="9 10">22Lin</strain>
    </source>
</reference>
<dbReference type="CDD" id="cd00082">
    <property type="entry name" value="HisKA"/>
    <property type="match status" value="1"/>
</dbReference>
<dbReference type="PROSITE" id="PS50110">
    <property type="entry name" value="RESPONSE_REGULATORY"/>
    <property type="match status" value="2"/>
</dbReference>
<dbReference type="PROSITE" id="PS50109">
    <property type="entry name" value="HIS_KIN"/>
    <property type="match status" value="1"/>
</dbReference>
<keyword evidence="3 5" id="KW-0597">Phosphoprotein</keyword>
<dbReference type="Pfam" id="PF08447">
    <property type="entry name" value="PAS_3"/>
    <property type="match status" value="1"/>
</dbReference>
<dbReference type="Pfam" id="PF00512">
    <property type="entry name" value="HisKA"/>
    <property type="match status" value="1"/>
</dbReference>
<name>A0ABX1QAB9_9RHOO</name>
<comment type="caution">
    <text evidence="9">The sequence shown here is derived from an EMBL/GenBank/DDBJ whole genome shotgun (WGS) entry which is preliminary data.</text>
</comment>
<feature type="domain" description="Response regulatory" evidence="7">
    <location>
        <begin position="451"/>
        <end position="570"/>
    </location>
</feature>
<evidence type="ECO:0000259" key="8">
    <source>
        <dbReference type="PROSITE" id="PS50113"/>
    </source>
</evidence>
<dbReference type="PANTHER" id="PTHR45339">
    <property type="entry name" value="HYBRID SIGNAL TRANSDUCTION HISTIDINE KINASE J"/>
    <property type="match status" value="1"/>
</dbReference>
<dbReference type="SMART" id="SM00086">
    <property type="entry name" value="PAC"/>
    <property type="match status" value="1"/>
</dbReference>
<dbReference type="RefSeq" id="WP_169260084.1">
    <property type="nucleotide sequence ID" value="NZ_WTVQ01000012.1"/>
</dbReference>
<dbReference type="InterPro" id="IPR035965">
    <property type="entry name" value="PAS-like_dom_sf"/>
</dbReference>
<dbReference type="SUPFAM" id="SSF55785">
    <property type="entry name" value="PYP-like sensor domain (PAS domain)"/>
    <property type="match status" value="1"/>
</dbReference>
<dbReference type="InterPro" id="IPR003594">
    <property type="entry name" value="HATPase_dom"/>
</dbReference>
<dbReference type="InterPro" id="IPR001610">
    <property type="entry name" value="PAC"/>
</dbReference>
<sequence length="744" mass="81945">MRSQLLNRQIAAAFGAPEDAPLKETLDSLRAAGLSDLAANLVSLLVAVEDTYTGFALVERRADKAKQLVRCLDLTGDILCEWNLVSRTIKQSTAWKRRFGSEDDVAGCHIEDWYAWLHPDDRALVGDRIATVVQGRAPLMEVEHRMRDRDDEWRWWLLRGRAATRDADGKPTRLLVLHRDITDQKRAEAALLRAKEEAETANRARGAFLANMSHEIRTPMNAILGMTELALDTPLDEAQRGYLTTVKSSAEALLTIINDVLDLSKIEAGKIELETVVFPLRTTLGDVIRALAVSAHRKGLEMLLDVAPDVPERLFGDPTRLRQILANLVGNAIKFTEHGEVLVKVSVLRRSELSLYLQFAVHDTGIGIAAGHHEQIFDAFAQADVSTARRFGGTGLGLAISNRLVKLMDGHLWLESEPGKGTIFYFTVRVAADPNASASPLSPPTGLRGRRALVVDDCPHAAELTARMLQHLGMEVEVAADPVQVAAQVGARREAEQPFDVLLLDADMPPPGGFALALAAATGGSESIVLLLANHAQRPELDHCGAAVVRAHLVKPVFEADLLDALRAACGVEELATIELDPFKLDEAIAEATDSSDPLNVLLVEDTPVNQMLALQLLNKAGHRVTVANNGLEALEWFEKQRFDLILMDLQMPVVDGMEATEKIRARETNRSWVVGESRRLCYIAAMTAHAMEGDRERCLAAGMDDYLSKPIRRQALHDVLKRAIEHRSAPNAQWSELLQHWEN</sequence>
<evidence type="ECO:0000259" key="7">
    <source>
        <dbReference type="PROSITE" id="PS50110"/>
    </source>
</evidence>
<evidence type="ECO:0000256" key="4">
    <source>
        <dbReference type="ARBA" id="ARBA00023012"/>
    </source>
</evidence>
<evidence type="ECO:0000256" key="3">
    <source>
        <dbReference type="ARBA" id="ARBA00022553"/>
    </source>
</evidence>
<dbReference type="InterPro" id="IPR036097">
    <property type="entry name" value="HisK_dim/P_sf"/>
</dbReference>
<dbReference type="SMART" id="SM00448">
    <property type="entry name" value="REC"/>
    <property type="match status" value="2"/>
</dbReference>
<feature type="modified residue" description="4-aspartylphosphate" evidence="5">
    <location>
        <position position="505"/>
    </location>
</feature>
<dbReference type="InterPro" id="IPR011006">
    <property type="entry name" value="CheY-like_superfamily"/>
</dbReference>
<comment type="catalytic activity">
    <reaction evidence="1">
        <text>ATP + protein L-histidine = ADP + protein N-phospho-L-histidine.</text>
        <dbReference type="EC" id="2.7.13.3"/>
    </reaction>
</comment>
<feature type="domain" description="Histidine kinase" evidence="6">
    <location>
        <begin position="211"/>
        <end position="432"/>
    </location>
</feature>
<dbReference type="EC" id="2.7.13.3" evidence="2"/>
<dbReference type="SUPFAM" id="SSF55874">
    <property type="entry name" value="ATPase domain of HSP90 chaperone/DNA topoisomerase II/histidine kinase"/>
    <property type="match status" value="1"/>
</dbReference>
<evidence type="ECO:0000256" key="2">
    <source>
        <dbReference type="ARBA" id="ARBA00012438"/>
    </source>
</evidence>
<dbReference type="Gene3D" id="3.40.50.2300">
    <property type="match status" value="2"/>
</dbReference>
<dbReference type="SMART" id="SM00388">
    <property type="entry name" value="HisKA"/>
    <property type="match status" value="1"/>
</dbReference>
<dbReference type="NCBIfam" id="TIGR00229">
    <property type="entry name" value="sensory_box"/>
    <property type="match status" value="1"/>
</dbReference>
<evidence type="ECO:0000256" key="1">
    <source>
        <dbReference type="ARBA" id="ARBA00000085"/>
    </source>
</evidence>
<dbReference type="Gene3D" id="3.30.565.10">
    <property type="entry name" value="Histidine kinase-like ATPase, C-terminal domain"/>
    <property type="match status" value="1"/>
</dbReference>
<dbReference type="CDD" id="cd16922">
    <property type="entry name" value="HATPase_EvgS-ArcB-TorS-like"/>
    <property type="match status" value="1"/>
</dbReference>
<feature type="domain" description="PAC" evidence="8">
    <location>
        <begin position="140"/>
        <end position="193"/>
    </location>
</feature>
<evidence type="ECO:0000313" key="9">
    <source>
        <dbReference type="EMBL" id="NMG74938.1"/>
    </source>
</evidence>
<dbReference type="PROSITE" id="PS50113">
    <property type="entry name" value="PAC"/>
    <property type="match status" value="1"/>
</dbReference>
<dbReference type="Proteomes" id="UP000648984">
    <property type="component" value="Unassembled WGS sequence"/>
</dbReference>
<evidence type="ECO:0000313" key="10">
    <source>
        <dbReference type="Proteomes" id="UP000648984"/>
    </source>
</evidence>
<dbReference type="Gene3D" id="1.10.287.130">
    <property type="match status" value="1"/>
</dbReference>
<dbReference type="Pfam" id="PF00072">
    <property type="entry name" value="Response_reg"/>
    <property type="match status" value="2"/>
</dbReference>
<keyword evidence="4" id="KW-0902">Two-component regulatory system</keyword>
<dbReference type="PANTHER" id="PTHR45339:SF1">
    <property type="entry name" value="HYBRID SIGNAL TRANSDUCTION HISTIDINE KINASE J"/>
    <property type="match status" value="1"/>
</dbReference>
<dbReference type="InterPro" id="IPR004358">
    <property type="entry name" value="Sig_transdc_His_kin-like_C"/>
</dbReference>
<gene>
    <name evidence="9" type="ORF">GPA25_09235</name>
</gene>
<dbReference type="Gene3D" id="3.30.450.20">
    <property type="entry name" value="PAS domain"/>
    <property type="match status" value="1"/>
</dbReference>
<feature type="modified residue" description="4-aspartylphosphate" evidence="5">
    <location>
        <position position="649"/>
    </location>
</feature>
<dbReference type="SUPFAM" id="SSF52172">
    <property type="entry name" value="CheY-like"/>
    <property type="match status" value="2"/>
</dbReference>
<dbReference type="InterPro" id="IPR000700">
    <property type="entry name" value="PAS-assoc_C"/>
</dbReference>
<dbReference type="CDD" id="cd00130">
    <property type="entry name" value="PAS"/>
    <property type="match status" value="1"/>
</dbReference>